<evidence type="ECO:0000313" key="1">
    <source>
        <dbReference type="EMBL" id="CAH1789289.1"/>
    </source>
</evidence>
<feature type="non-terminal residue" evidence="1">
    <location>
        <position position="1"/>
    </location>
</feature>
<dbReference type="PANTHER" id="PTHR47018:SF4">
    <property type="match status" value="1"/>
</dbReference>
<accession>A0A8J1TSI8</accession>
<dbReference type="OrthoDB" id="6152410at2759"/>
<protein>
    <submittedName>
        <fullName evidence="1">Uncharacterized protein</fullName>
    </submittedName>
</protein>
<dbReference type="AlphaFoldDB" id="A0A8J1TSI8"/>
<dbReference type="PANTHER" id="PTHR47018">
    <property type="entry name" value="CXC DOMAIN-CONTAINING PROTEIN-RELATED"/>
    <property type="match status" value="1"/>
</dbReference>
<evidence type="ECO:0000313" key="2">
    <source>
        <dbReference type="Proteomes" id="UP000749559"/>
    </source>
</evidence>
<dbReference type="EMBL" id="CAIIXF020000007">
    <property type="protein sequence ID" value="CAH1789289.1"/>
    <property type="molecule type" value="Genomic_DNA"/>
</dbReference>
<gene>
    <name evidence="1" type="ORF">OFUS_LOCUS14675</name>
</gene>
<name>A0A8J1TSI8_OWEFU</name>
<reference evidence="1" key="1">
    <citation type="submission" date="2022-03" db="EMBL/GenBank/DDBJ databases">
        <authorList>
            <person name="Martin C."/>
        </authorList>
    </citation>
    <scope>NUCLEOTIDE SEQUENCE</scope>
</reference>
<organism evidence="1 2">
    <name type="scientific">Owenia fusiformis</name>
    <name type="common">Polychaete worm</name>
    <dbReference type="NCBI Taxonomy" id="6347"/>
    <lineage>
        <taxon>Eukaryota</taxon>
        <taxon>Metazoa</taxon>
        <taxon>Spiralia</taxon>
        <taxon>Lophotrochozoa</taxon>
        <taxon>Annelida</taxon>
        <taxon>Polychaeta</taxon>
        <taxon>Sedentaria</taxon>
        <taxon>Canalipalpata</taxon>
        <taxon>Sabellida</taxon>
        <taxon>Oweniida</taxon>
        <taxon>Oweniidae</taxon>
        <taxon>Owenia</taxon>
    </lineage>
</organism>
<sequence>KALKRTNENDDTSTLDVSESKHTRRCSTPLKLCVCFFCGQTGEEKKEVLHEASTFGLDATIRRYAQETGDQSLLTKLAGGDMIATEGQYHASCKLNLFNKVKAYERAKDDHNKSHTVQLGIAFAELISYIEDSRSDDQIKYFKLNDLFILYTERAEQLGVDFTFVGKPNKTRFKEKILDTIPDIQAHRDGRDVHLIFNDAVTKVINNTLNSCDDDAIILAKAARIVRRDIKANRTYSFDDSFPEGCQNNVVPDTLTALVNMIIDGSSIKECTSESSQCSLSIAQLLMFNSVTHKRRNIGGNVNRRDKRCETPIPLYVGISVYQKTRKRELVDKLYQLGLSVSYNRVQDISVQQSNKICQHFESIEAVCPPQLKMNLFTTGAVDNLDHNQSSTIATNSFHGTGISLFQHPDGMNQGIQQQVTPIAEKTKDLKPLPEYYKTVPPTVLKKESNIPQITGALNVETYDVINQAYNEAFE</sequence>
<proteinExistence type="predicted"/>
<comment type="caution">
    <text evidence="1">The sequence shown here is derived from an EMBL/GenBank/DDBJ whole genome shotgun (WGS) entry which is preliminary data.</text>
</comment>
<keyword evidence="2" id="KW-1185">Reference proteome</keyword>
<dbReference type="Proteomes" id="UP000749559">
    <property type="component" value="Unassembled WGS sequence"/>
</dbReference>